<gene>
    <name evidence="8" type="primary">hemE</name>
    <name evidence="10" type="ORF">CU669_00985</name>
</gene>
<evidence type="ECO:0000256" key="2">
    <source>
        <dbReference type="ARBA" id="ARBA00009935"/>
    </source>
</evidence>
<comment type="pathway">
    <text evidence="1 8">Porphyrin-containing compound metabolism; protoporphyrin-IX biosynthesis; coproporphyrinogen-III from 5-aminolevulinate: step 4/4.</text>
</comment>
<keyword evidence="5 8" id="KW-0210">Decarboxylase</keyword>
<dbReference type="InterPro" id="IPR006361">
    <property type="entry name" value="Uroporphyrinogen_deCO2ase_HemE"/>
</dbReference>
<accession>A0A364P335</accession>
<dbReference type="EMBL" id="PGTO01000001">
    <property type="protein sequence ID" value="RAU23711.1"/>
    <property type="molecule type" value="Genomic_DNA"/>
</dbReference>
<sequence length="352" mass="38275">MSRASNTSKASKPFLRALAGETLTPPPFWLMRQAGRYLPEYRATRAEAGSFLDLCYNPGFATEVTLQPLRRYGFDAAILFSDILVVPDALGQQVAFKEGEGPVLTPIRSARDLDGLDASGLHDHLAPVYQTVANLSKAIPETTALIGFAGAPWTVATYMIEGSGSKDFAKAKGMMFGEPELFARLMALLVQATGDYLIRQIDNGAEVIQIFDTWAGALPEDQFERWVIEPTRTLVERIRAERPGVPVIGFPRQAGYLYKRYVTETKVSGVSLDPSVPLDWAAAELQTKCTVQGNLDPLLVVAGGEAMDAGIDRVLKTLGKGPFIFNLGHGIVPPTPPENVARLAERVKGWKG</sequence>
<dbReference type="SUPFAM" id="SSF51726">
    <property type="entry name" value="UROD/MetE-like"/>
    <property type="match status" value="1"/>
</dbReference>
<dbReference type="OrthoDB" id="9806656at2"/>
<dbReference type="UniPathway" id="UPA00251">
    <property type="reaction ID" value="UER00321"/>
</dbReference>
<feature type="binding site" evidence="8">
    <location>
        <begin position="32"/>
        <end position="36"/>
    </location>
    <ligand>
        <name>substrate</name>
    </ligand>
</feature>
<dbReference type="CDD" id="cd00717">
    <property type="entry name" value="URO-D"/>
    <property type="match status" value="1"/>
</dbReference>
<comment type="catalytic activity">
    <reaction evidence="8">
        <text>uroporphyrinogen III + 4 H(+) = coproporphyrinogen III + 4 CO2</text>
        <dbReference type="Rhea" id="RHEA:19865"/>
        <dbReference type="ChEBI" id="CHEBI:15378"/>
        <dbReference type="ChEBI" id="CHEBI:16526"/>
        <dbReference type="ChEBI" id="CHEBI:57308"/>
        <dbReference type="ChEBI" id="CHEBI:57309"/>
        <dbReference type="EC" id="4.1.1.37"/>
    </reaction>
</comment>
<dbReference type="Proteomes" id="UP000251075">
    <property type="component" value="Unassembled WGS sequence"/>
</dbReference>
<dbReference type="NCBIfam" id="TIGR01464">
    <property type="entry name" value="hemE"/>
    <property type="match status" value="1"/>
</dbReference>
<evidence type="ECO:0000256" key="8">
    <source>
        <dbReference type="HAMAP-Rule" id="MF_00218"/>
    </source>
</evidence>
<proteinExistence type="inferred from homology"/>
<comment type="subcellular location">
    <subcellularLocation>
        <location evidence="8">Cytoplasm</location>
    </subcellularLocation>
</comment>
<organism evidence="10 11">
    <name type="scientific">Paramagnetospirillum kuznetsovii</name>
    <dbReference type="NCBI Taxonomy" id="2053833"/>
    <lineage>
        <taxon>Bacteria</taxon>
        <taxon>Pseudomonadati</taxon>
        <taxon>Pseudomonadota</taxon>
        <taxon>Alphaproteobacteria</taxon>
        <taxon>Rhodospirillales</taxon>
        <taxon>Magnetospirillaceae</taxon>
        <taxon>Paramagnetospirillum</taxon>
    </lineage>
</organism>
<evidence type="ECO:0000256" key="7">
    <source>
        <dbReference type="ARBA" id="ARBA00023244"/>
    </source>
</evidence>
<keyword evidence="4 8" id="KW-0963">Cytoplasm</keyword>
<keyword evidence="6 8" id="KW-0456">Lyase</keyword>
<dbReference type="InterPro" id="IPR038071">
    <property type="entry name" value="UROD/MetE-like_sf"/>
</dbReference>
<keyword evidence="7 8" id="KW-0627">Porphyrin biosynthesis</keyword>
<keyword evidence="11" id="KW-1185">Reference proteome</keyword>
<dbReference type="PROSITE" id="PS00907">
    <property type="entry name" value="UROD_2"/>
    <property type="match status" value="1"/>
</dbReference>
<dbReference type="EC" id="4.1.1.37" evidence="3 8"/>
<feature type="binding site" evidence="8">
    <location>
        <position position="329"/>
    </location>
    <ligand>
        <name>substrate</name>
    </ligand>
</feature>
<dbReference type="AlphaFoldDB" id="A0A364P335"/>
<reference evidence="10 11" key="1">
    <citation type="submission" date="2017-11" db="EMBL/GenBank/DDBJ databases">
        <title>Draft genome sequence of magnetotactic bacterium Magnetospirillum kuznetsovii LBB-42.</title>
        <authorList>
            <person name="Grouzdev D.S."/>
            <person name="Rysina M.S."/>
            <person name="Baslerov R.V."/>
            <person name="Koziaeva V."/>
        </authorList>
    </citation>
    <scope>NUCLEOTIDE SEQUENCE [LARGE SCALE GENOMIC DNA]</scope>
    <source>
        <strain evidence="10 11">LBB-42</strain>
    </source>
</reference>
<evidence type="ECO:0000256" key="6">
    <source>
        <dbReference type="ARBA" id="ARBA00023239"/>
    </source>
</evidence>
<evidence type="ECO:0000256" key="3">
    <source>
        <dbReference type="ARBA" id="ARBA00012288"/>
    </source>
</evidence>
<feature type="binding site" evidence="8">
    <location>
        <position position="82"/>
    </location>
    <ligand>
        <name>substrate</name>
    </ligand>
</feature>
<feature type="binding site" evidence="8">
    <location>
        <position position="213"/>
    </location>
    <ligand>
        <name>substrate</name>
    </ligand>
</feature>
<protein>
    <recommendedName>
        <fullName evidence="3 8">Uroporphyrinogen decarboxylase</fullName>
        <shortName evidence="8">UPD</shortName>
        <shortName evidence="8">URO-D</shortName>
        <ecNumber evidence="3 8">4.1.1.37</ecNumber>
    </recommendedName>
</protein>
<comment type="caution">
    <text evidence="8">Lacks conserved residue(s) required for the propagation of feature annotation.</text>
</comment>
<feature type="binding site" evidence="8">
    <location>
        <position position="158"/>
    </location>
    <ligand>
        <name>substrate</name>
    </ligand>
</feature>
<evidence type="ECO:0000256" key="1">
    <source>
        <dbReference type="ARBA" id="ARBA00004804"/>
    </source>
</evidence>
<dbReference type="GO" id="GO:0004853">
    <property type="term" value="F:uroporphyrinogen decarboxylase activity"/>
    <property type="evidence" value="ECO:0007669"/>
    <property type="project" value="UniProtKB-UniRule"/>
</dbReference>
<dbReference type="FunFam" id="3.20.20.210:FF:000007">
    <property type="entry name" value="Uroporphyrinogen decarboxylase"/>
    <property type="match status" value="1"/>
</dbReference>
<dbReference type="Gene3D" id="3.20.20.210">
    <property type="match status" value="1"/>
</dbReference>
<comment type="function">
    <text evidence="8">Catalyzes the decarboxylation of four acetate groups of uroporphyrinogen-III to yield coproporphyrinogen-III.</text>
</comment>
<feature type="site" description="Transition state stabilizer" evidence="8">
    <location>
        <position position="82"/>
    </location>
</feature>
<evidence type="ECO:0000256" key="4">
    <source>
        <dbReference type="ARBA" id="ARBA00022490"/>
    </source>
</evidence>
<dbReference type="HAMAP" id="MF_00218">
    <property type="entry name" value="URO_D"/>
    <property type="match status" value="1"/>
</dbReference>
<dbReference type="GO" id="GO:0005829">
    <property type="term" value="C:cytosol"/>
    <property type="evidence" value="ECO:0007669"/>
    <property type="project" value="TreeGrafter"/>
</dbReference>
<comment type="similarity">
    <text evidence="2 8">Belongs to the uroporphyrinogen decarboxylase family.</text>
</comment>
<evidence type="ECO:0000313" key="10">
    <source>
        <dbReference type="EMBL" id="RAU23711.1"/>
    </source>
</evidence>
<dbReference type="PANTHER" id="PTHR21091:SF169">
    <property type="entry name" value="UROPORPHYRINOGEN DECARBOXYLASE"/>
    <property type="match status" value="1"/>
</dbReference>
<dbReference type="PANTHER" id="PTHR21091">
    <property type="entry name" value="METHYLTETRAHYDROFOLATE:HOMOCYSTEINE METHYLTRANSFERASE RELATED"/>
    <property type="match status" value="1"/>
</dbReference>
<dbReference type="GO" id="GO:0019353">
    <property type="term" value="P:protoporphyrinogen IX biosynthetic process from glutamate"/>
    <property type="evidence" value="ECO:0007669"/>
    <property type="project" value="TreeGrafter"/>
</dbReference>
<comment type="caution">
    <text evidence="10">The sequence shown here is derived from an EMBL/GenBank/DDBJ whole genome shotgun (WGS) entry which is preliminary data.</text>
</comment>
<dbReference type="RefSeq" id="WP_112141942.1">
    <property type="nucleotide sequence ID" value="NZ_PGTO01000001.1"/>
</dbReference>
<dbReference type="Pfam" id="PF01208">
    <property type="entry name" value="URO-D"/>
    <property type="match status" value="1"/>
</dbReference>
<dbReference type="InterPro" id="IPR000257">
    <property type="entry name" value="Uroporphyrinogen_deCOase"/>
</dbReference>
<evidence type="ECO:0000256" key="5">
    <source>
        <dbReference type="ARBA" id="ARBA00022793"/>
    </source>
</evidence>
<evidence type="ECO:0000259" key="9">
    <source>
        <dbReference type="PROSITE" id="PS00907"/>
    </source>
</evidence>
<comment type="subunit">
    <text evidence="8">Homodimer.</text>
</comment>
<name>A0A364P335_9PROT</name>
<feature type="domain" description="Uroporphyrinogen decarboxylase (URO-D)" evidence="9">
    <location>
        <begin position="146"/>
        <end position="162"/>
    </location>
</feature>
<evidence type="ECO:0000313" key="11">
    <source>
        <dbReference type="Proteomes" id="UP000251075"/>
    </source>
</evidence>